<evidence type="ECO:0000313" key="1">
    <source>
        <dbReference type="EMBL" id="WRW34672.1"/>
    </source>
</evidence>
<dbReference type="Proteomes" id="UP001432109">
    <property type="component" value="Segment"/>
</dbReference>
<dbReference type="EMBL" id="PP034390">
    <property type="protein sequence ID" value="WRW34672.1"/>
    <property type="molecule type" value="Genomic_DNA"/>
</dbReference>
<sequence>MNNYIAQPQGLLRFLNGLDLDMNNTRMNLLDENVQFVSRFYTPHIQLSELALMKLKEIKSDDIPTLERQFNENTIVVKTENSDLKLQSPRMYNILQTIVLEAYAIVNCFVESPDSLRYLTEDDLRITRQNINYVADYLSDYYEYNSIVLDLRDLDLCFGSLELQLPLIKKEVAN</sequence>
<accession>A0AAX4J7U3</accession>
<gene>
    <name evidence="1" type="ORF">CF5_0110</name>
</gene>
<organism evidence="1 2">
    <name type="scientific">Staphylococcus phage CF5</name>
    <dbReference type="NCBI Taxonomy" id="3113739"/>
    <lineage>
        <taxon>Viruses</taxon>
        <taxon>Duplodnaviria</taxon>
        <taxon>Heunggongvirae</taxon>
        <taxon>Uroviricota</taxon>
        <taxon>Caudoviricetes</taxon>
        <taxon>Herelleviridae</taxon>
        <taxon>Twortvirinae</taxon>
        <taxon>Silviavirus</taxon>
    </lineage>
</organism>
<proteinExistence type="predicted"/>
<name>A0AAX4J7U3_9CAUD</name>
<protein>
    <submittedName>
        <fullName evidence="1">Virion structural protein</fullName>
    </submittedName>
</protein>
<reference evidence="1" key="1">
    <citation type="submission" date="2023-12" db="EMBL/GenBank/DDBJ databases">
        <title>Isolation and Characterisation of Novel Lytic Bacteriophages for therapeutic applications in Prosthetic Joint Infections.</title>
        <authorList>
            <person name="Burton N."/>
            <person name="Melo L.D.R."/>
            <person name="Pearce B."/>
            <person name="Tadesse M.D."/>
            <person name="Vryonis E."/>
            <person name="Sagona A."/>
        </authorList>
    </citation>
    <scope>NUCLEOTIDE SEQUENCE</scope>
</reference>
<evidence type="ECO:0000313" key="2">
    <source>
        <dbReference type="Proteomes" id="UP001432109"/>
    </source>
</evidence>